<evidence type="ECO:0000256" key="3">
    <source>
        <dbReference type="SAM" id="MobiDB-lite"/>
    </source>
</evidence>
<dbReference type="InterPro" id="IPR018247">
    <property type="entry name" value="EF_Hand_1_Ca_BS"/>
</dbReference>
<feature type="coiled-coil region" evidence="2">
    <location>
        <begin position="375"/>
        <end position="435"/>
    </location>
</feature>
<dbReference type="CDD" id="cd00051">
    <property type="entry name" value="EFh"/>
    <property type="match status" value="1"/>
</dbReference>
<proteinExistence type="predicted"/>
<dbReference type="Pfam" id="PF13202">
    <property type="entry name" value="EF-hand_5"/>
    <property type="match status" value="1"/>
</dbReference>
<dbReference type="OrthoDB" id="26525at2759"/>
<keyword evidence="2" id="KW-0175">Coiled coil</keyword>
<evidence type="ECO:0000313" key="5">
    <source>
        <dbReference type="EMBL" id="GMI01707.1"/>
    </source>
</evidence>
<organism evidence="5 6">
    <name type="scientific">Triparma strigata</name>
    <dbReference type="NCBI Taxonomy" id="1606541"/>
    <lineage>
        <taxon>Eukaryota</taxon>
        <taxon>Sar</taxon>
        <taxon>Stramenopiles</taxon>
        <taxon>Ochrophyta</taxon>
        <taxon>Bolidophyceae</taxon>
        <taxon>Parmales</taxon>
        <taxon>Triparmaceae</taxon>
        <taxon>Triparma</taxon>
    </lineage>
</organism>
<dbReference type="Pfam" id="PF13499">
    <property type="entry name" value="EF-hand_7"/>
    <property type="match status" value="1"/>
</dbReference>
<evidence type="ECO:0000313" key="6">
    <source>
        <dbReference type="Proteomes" id="UP001165085"/>
    </source>
</evidence>
<name>A0A9W7C4C9_9STRA</name>
<dbReference type="PROSITE" id="PS00018">
    <property type="entry name" value="EF_HAND_1"/>
    <property type="match status" value="3"/>
</dbReference>
<feature type="domain" description="EF-hand" evidence="4">
    <location>
        <begin position="56"/>
        <end position="91"/>
    </location>
</feature>
<evidence type="ECO:0000256" key="2">
    <source>
        <dbReference type="SAM" id="Coils"/>
    </source>
</evidence>
<dbReference type="Proteomes" id="UP001165085">
    <property type="component" value="Unassembled WGS sequence"/>
</dbReference>
<reference evidence="6" key="1">
    <citation type="journal article" date="2023" name="Commun. Biol.">
        <title>Genome analysis of Parmales, the sister group of diatoms, reveals the evolutionary specialization of diatoms from phago-mixotrophs to photoautotrophs.</title>
        <authorList>
            <person name="Ban H."/>
            <person name="Sato S."/>
            <person name="Yoshikawa S."/>
            <person name="Yamada K."/>
            <person name="Nakamura Y."/>
            <person name="Ichinomiya M."/>
            <person name="Sato N."/>
            <person name="Blanc-Mathieu R."/>
            <person name="Endo H."/>
            <person name="Kuwata A."/>
            <person name="Ogata H."/>
        </authorList>
    </citation>
    <scope>NUCLEOTIDE SEQUENCE [LARGE SCALE GENOMIC DNA]</scope>
    <source>
        <strain evidence="6">NIES 3701</strain>
    </source>
</reference>
<dbReference type="PROSITE" id="PS50222">
    <property type="entry name" value="EF_HAND_2"/>
    <property type="match status" value="3"/>
</dbReference>
<evidence type="ECO:0000259" key="4">
    <source>
        <dbReference type="PROSITE" id="PS50222"/>
    </source>
</evidence>
<gene>
    <name evidence="5" type="ORF">TrST_g10390</name>
</gene>
<dbReference type="SUPFAM" id="SSF47473">
    <property type="entry name" value="EF-hand"/>
    <property type="match status" value="1"/>
</dbReference>
<feature type="domain" description="EF-hand" evidence="4">
    <location>
        <begin position="348"/>
        <end position="374"/>
    </location>
</feature>
<dbReference type="GO" id="GO:0005509">
    <property type="term" value="F:calcium ion binding"/>
    <property type="evidence" value="ECO:0007669"/>
    <property type="project" value="InterPro"/>
</dbReference>
<keyword evidence="6" id="KW-1185">Reference proteome</keyword>
<dbReference type="Gene3D" id="1.10.238.10">
    <property type="entry name" value="EF-hand"/>
    <property type="match status" value="1"/>
</dbReference>
<comment type="caution">
    <text evidence="5">The sequence shown here is derived from an EMBL/GenBank/DDBJ whole genome shotgun (WGS) entry which is preliminary data.</text>
</comment>
<feature type="domain" description="EF-hand" evidence="4">
    <location>
        <begin position="15"/>
        <end position="50"/>
    </location>
</feature>
<feature type="compositionally biased region" description="Basic and acidic residues" evidence="3">
    <location>
        <begin position="306"/>
        <end position="327"/>
    </location>
</feature>
<feature type="region of interest" description="Disordered" evidence="3">
    <location>
        <begin position="306"/>
        <end position="357"/>
    </location>
</feature>
<dbReference type="AlphaFoldDB" id="A0A9W7C4C9"/>
<dbReference type="SMART" id="SM00054">
    <property type="entry name" value="EFh"/>
    <property type="match status" value="3"/>
</dbReference>
<protein>
    <recommendedName>
        <fullName evidence="4">EF-hand domain-containing protein</fullName>
    </recommendedName>
</protein>
<sequence length="442" mass="50224">MGRRSSVSGNTPKLQRRLEVRKIFDQIDRDGSGTVTIQEFEEAMELYPNLSSFFASKIPSTSSLFKELDTDGNGEVSWNEFLQFLQKVESNPDVNVSASDFDKFFAESVKIADEELADESLVQDVVMEVTFFNSQIYVAYMSANDTRVALEPDNKLLVNIDTDAAEAAKEHVRDRNLDELWIPEIEKEVYKGILYACEKSIDTMTEAKKEISEKLLTKGKSLVKDENLFHKRVDEFWKKKHDDEEMQKVAAVLDSHKDLEDLDKTGFEGEAEVEAFLKNRMPLNFNELNAELSTLKTELEDFKAKEEANKKREEEEQKAQADRDANSGRRSSVAFAPDLKSEDGGPSFASVDADGDGKVSRDEWRMWADGEIAFLEQSNKEKVEIMAENKRLRSALMKPSAAKQEEMLMRQDIEMAEFNDALVEVKLQQDQIEAELAVAITS</sequence>
<dbReference type="EMBL" id="BRXY01000583">
    <property type="protein sequence ID" value="GMI01707.1"/>
    <property type="molecule type" value="Genomic_DNA"/>
</dbReference>
<accession>A0A9W7C4C9</accession>
<evidence type="ECO:0000256" key="1">
    <source>
        <dbReference type="ARBA" id="ARBA00022837"/>
    </source>
</evidence>
<dbReference type="InterPro" id="IPR002048">
    <property type="entry name" value="EF_hand_dom"/>
</dbReference>
<dbReference type="InterPro" id="IPR011992">
    <property type="entry name" value="EF-hand-dom_pair"/>
</dbReference>
<keyword evidence="1" id="KW-0106">Calcium</keyword>